<dbReference type="AlphaFoldDB" id="Q8IXR4"/>
<organism evidence="2">
    <name type="scientific">Homo sapiens</name>
    <name type="common">Human</name>
    <dbReference type="NCBI Taxonomy" id="9606"/>
    <lineage>
        <taxon>Eukaryota</taxon>
        <taxon>Metazoa</taxon>
        <taxon>Chordata</taxon>
        <taxon>Craniata</taxon>
        <taxon>Vertebrata</taxon>
        <taxon>Euteleostomi</taxon>
        <taxon>Mammalia</taxon>
        <taxon>Eutheria</taxon>
        <taxon>Euarchontoglires</taxon>
        <taxon>Primates</taxon>
        <taxon>Haplorrhini</taxon>
        <taxon>Catarrhini</taxon>
        <taxon>Hominidae</taxon>
        <taxon>Homo</taxon>
    </lineage>
</organism>
<feature type="region of interest" description="Disordered" evidence="1">
    <location>
        <begin position="131"/>
        <end position="179"/>
    </location>
</feature>
<sequence length="224" mass="23697">PPTGEKQPRPHGFRCSHGSKRAPALLGAPARRPPAHIPAQPRWPRLQPVAKRRARPVPPGLPGAPKQAALTPGRRPLTPAAFAPKASRDQQVTDSTTICQRGLIEETGPARQISDLCEVSQGVGAFRAGGCPSSLASSREQTHSPHLYPSPSSSSPSSWEAPPANSVTPRGRPGIPAHKLGASSAVCQEATYKSLWLTERETPHSLLLCLSPSHALSPCKAQGY</sequence>
<feature type="compositionally biased region" description="Low complexity" evidence="1">
    <location>
        <begin position="21"/>
        <end position="30"/>
    </location>
</feature>
<reference evidence="3" key="1">
    <citation type="journal article" date="2001" name="Science">
        <title>The sequence of the human genome.</title>
        <authorList>
            <person name="Venter J.C."/>
            <person name="Adams M.D."/>
            <person name="Myers E.W."/>
            <person name="Li P.W."/>
            <person name="Mural R.J."/>
            <person name="Sutton G.G."/>
            <person name="Smith H.O."/>
            <person name="Yandell M."/>
            <person name="Evans C.A."/>
            <person name="Holt R.A."/>
            <person name="Gocayne J.D."/>
            <person name="Amanatides P."/>
            <person name="Ballew R.M."/>
            <person name="Huson D.H."/>
            <person name="Wortman J.R."/>
            <person name="Zhang Q."/>
            <person name="Kodira C.D."/>
            <person name="Zheng X.H."/>
            <person name="Chen L."/>
            <person name="Skupski M."/>
            <person name="Subramanian G."/>
            <person name="Thomas P.D."/>
            <person name="Zhang J."/>
            <person name="Gabor Miklos G.L."/>
            <person name="Nelson C."/>
            <person name="Broder S."/>
            <person name="Clark A.G."/>
            <person name="Nadeau J."/>
            <person name="McKusick V.A."/>
            <person name="Zinder N."/>
            <person name="Levine A.J."/>
            <person name="Roberts R.J."/>
            <person name="Simon M."/>
            <person name="Slayman C."/>
            <person name="Hunkapiller M."/>
            <person name="Bolanos R."/>
            <person name="Delcher A."/>
            <person name="Dew I."/>
            <person name="Fasulo D."/>
            <person name="Flanigan M."/>
            <person name="Florea L."/>
            <person name="Halpern A."/>
            <person name="Hannenhalli S."/>
            <person name="Kravitz S."/>
            <person name="Levy S."/>
            <person name="Mobarry C."/>
            <person name="Reinert K."/>
            <person name="Remington K."/>
            <person name="Abu-Threideh J."/>
            <person name="Beasley E."/>
            <person name="Biddick K."/>
            <person name="Bonazzi V."/>
            <person name="Brandon R."/>
            <person name="Cargill M."/>
            <person name="Chandramouliswaran I."/>
            <person name="Charlab R."/>
            <person name="Chaturvedi K."/>
            <person name="Deng Z."/>
            <person name="Di Francesco V."/>
            <person name="Dunn P."/>
            <person name="Eilbeck K."/>
            <person name="Evangelista C."/>
            <person name="Gabrielian A.E."/>
            <person name="Gan W."/>
            <person name="Ge W."/>
            <person name="Gong F."/>
            <person name="Gu Z."/>
            <person name="Guan P."/>
            <person name="Heiman T.J."/>
            <person name="Higgins M.E."/>
            <person name="Ji R.R."/>
            <person name="Ke Z."/>
            <person name="Ketchum K.A."/>
            <person name="Lai Z."/>
            <person name="Lei Y."/>
            <person name="Li Z."/>
            <person name="Li J."/>
            <person name="Liang Y."/>
            <person name="Lin X."/>
            <person name="Lu F."/>
            <person name="Merkulov G.V."/>
            <person name="Milshina N."/>
            <person name="Moore H.M."/>
            <person name="Naik A.K."/>
            <person name="Narayan V.A."/>
            <person name="Neelam B."/>
            <person name="Nusskern D."/>
            <person name="Rusch D.B."/>
            <person name="Salzberg S."/>
            <person name="Shao W."/>
            <person name="Shue B."/>
            <person name="Sun J."/>
            <person name="Wang Z."/>
            <person name="Wang A."/>
            <person name="Wang X."/>
            <person name="Wang J."/>
            <person name="Wei M."/>
            <person name="Wides R."/>
            <person name="Xiao C."/>
            <person name="Yan C."/>
            <person name="Yao A."/>
            <person name="Ye J."/>
            <person name="Zhan M."/>
            <person name="Zhang W."/>
            <person name="Zhang H."/>
            <person name="Zhao Q."/>
            <person name="Zheng L."/>
            <person name="Zhong F."/>
            <person name="Zhong W."/>
            <person name="Zhu S."/>
            <person name="Zhao S."/>
            <person name="Gilbert D."/>
            <person name="Baumhueter S."/>
            <person name="Spier G."/>
            <person name="Carter C."/>
            <person name="Cravchik A."/>
            <person name="Woodage T."/>
            <person name="Ali F."/>
            <person name="An H."/>
            <person name="Awe A."/>
            <person name="Baldwin D."/>
            <person name="Baden H."/>
            <person name="Barnstead M."/>
            <person name="Barrow I."/>
            <person name="Beeson K."/>
            <person name="Busam D."/>
            <person name="Carver A."/>
            <person name="Center A."/>
            <person name="Cheng M.L."/>
            <person name="Curry L."/>
            <person name="Danaher S."/>
            <person name="Davenport L."/>
            <person name="Desilets R."/>
            <person name="Dietz S."/>
            <person name="Dodson K."/>
            <person name="Doup L."/>
            <person name="Ferriera S."/>
            <person name="Garg N."/>
            <person name="Gluecksmann A."/>
            <person name="Hart B."/>
            <person name="Haynes J."/>
            <person name="Haynes C."/>
            <person name="Heiner C."/>
            <person name="Hladun S."/>
            <person name="Hostin D."/>
            <person name="Houck J."/>
            <person name="Howland T."/>
            <person name="Ibegwam C."/>
            <person name="Johnson J."/>
            <person name="Kalush F."/>
            <person name="Kline L."/>
            <person name="Koduru S."/>
            <person name="Love A."/>
            <person name="Mann F."/>
            <person name="May D."/>
            <person name="McCawley S."/>
            <person name="McIntosh T."/>
            <person name="McMullen I."/>
            <person name="Moy M."/>
            <person name="Moy L."/>
            <person name="Murphy B."/>
            <person name="Nelson K."/>
            <person name="Pfannkoch C."/>
            <person name="Pratts E."/>
            <person name="Puri V."/>
            <person name="Qureshi H."/>
            <person name="Reardon M."/>
            <person name="Rodriguez R."/>
            <person name="Rogers Y.H."/>
            <person name="Romblad D."/>
            <person name="Ruhfel B."/>
            <person name="Scott R."/>
            <person name="Sitter C."/>
            <person name="Smallwood M."/>
            <person name="Stewart E."/>
            <person name="Strong R."/>
            <person name="Suh E."/>
            <person name="Thomas R."/>
            <person name="Tint N.N."/>
            <person name="Tse S."/>
            <person name="Vech C."/>
            <person name="Wang G."/>
            <person name="Wetter J."/>
            <person name="Williams S."/>
            <person name="Williams M."/>
            <person name="Windsor S."/>
            <person name="Winn-Deen E."/>
            <person name="Wolfe K."/>
            <person name="Zaveri J."/>
            <person name="Zaveri K."/>
            <person name="Abril J.F."/>
            <person name="Guigo R."/>
            <person name="Campbell M.J."/>
            <person name="Sjolander K.V."/>
            <person name="Karlak B."/>
            <person name="Kejariwal A."/>
            <person name="Mi H."/>
            <person name="Lazareva B."/>
            <person name="Hatton T."/>
            <person name="Narechania A."/>
            <person name="Diemer K."/>
            <person name="Muruganujan A."/>
            <person name="Guo N."/>
            <person name="Sato S."/>
            <person name="Bafna V."/>
            <person name="Istrail S."/>
            <person name="Lippert R."/>
            <person name="Schwartz R."/>
            <person name="Walenz B."/>
            <person name="Yooseph S."/>
            <person name="Allen D."/>
            <person name="Basu A."/>
            <person name="Baxendale J."/>
            <person name="Blick L."/>
            <person name="Caminha M."/>
            <person name="Carnes-Stine J."/>
            <person name="Caulk P."/>
            <person name="Chiang Y.H."/>
            <person name="Coyne M."/>
            <person name="Dahlke C."/>
            <person name="Mays A."/>
            <person name="Dombroski M."/>
            <person name="Donnelly M."/>
            <person name="Ely D."/>
            <person name="Esparham S."/>
            <person name="Fosler C."/>
            <person name="Gire H."/>
            <person name="Glanowski S."/>
            <person name="Glasser K."/>
            <person name="Glodek A."/>
            <person name="Gorokhov M."/>
            <person name="Graham K."/>
            <person name="Gropman B."/>
            <person name="Harris M."/>
            <person name="Heil J."/>
            <person name="Henderson S."/>
            <person name="Hoover J."/>
            <person name="Jennings D."/>
            <person name="Jordan C."/>
            <person name="Jordan J."/>
            <person name="Kasha J."/>
            <person name="Kagan L."/>
            <person name="Kraft C."/>
            <person name="Levitsky A."/>
            <person name="Lewis M."/>
            <person name="Liu X."/>
            <person name="Lopez J."/>
            <person name="Ma D."/>
            <person name="Majoros W."/>
            <person name="McDaniel J."/>
            <person name="Murphy S."/>
            <person name="Newman M."/>
            <person name="Nguyen T."/>
            <person name="Nguyen N."/>
            <person name="Nodell M."/>
            <person name="Pan S."/>
            <person name="Peck J."/>
            <person name="Peterson M."/>
            <person name="Rowe W."/>
            <person name="Sanders R."/>
            <person name="Scott J."/>
            <person name="Simpson M."/>
            <person name="Smith T."/>
            <person name="Sprague A."/>
            <person name="Stockwell T."/>
            <person name="Turner R."/>
            <person name="Venter E."/>
            <person name="Wang M."/>
            <person name="Wen M."/>
            <person name="Wu D."/>
            <person name="Wu M."/>
            <person name="Xia A."/>
            <person name="Zandieh A."/>
            <person name="Zhu X."/>
        </authorList>
    </citation>
    <scope>NUCLEOTIDE SEQUENCE</scope>
</reference>
<evidence type="ECO:0000313" key="3">
    <source>
        <dbReference type="EMBL" id="EAW60499.1"/>
    </source>
</evidence>
<evidence type="ECO:0000256" key="1">
    <source>
        <dbReference type="SAM" id="MobiDB-lite"/>
    </source>
</evidence>
<evidence type="ECO:0000313" key="2">
    <source>
        <dbReference type="EMBL" id="AAH39496.1"/>
    </source>
</evidence>
<proteinExistence type="evidence at transcript level"/>
<dbReference type="EMBL" id="BC039496">
    <property type="protein sequence ID" value="AAH39496.1"/>
    <property type="molecule type" value="mRNA"/>
</dbReference>
<reference evidence="3" key="3">
    <citation type="submission" date="2005-07" db="EMBL/GenBank/DDBJ databases">
        <authorList>
            <person name="Mural R.J."/>
            <person name="Istrail S."/>
            <person name="Sutton G."/>
            <person name="Florea L."/>
            <person name="Halpern A.L."/>
            <person name="Mobarry C.M."/>
            <person name="Lippert R."/>
            <person name="Walenz B."/>
            <person name="Shatkay H."/>
            <person name="Dew I."/>
            <person name="Miller J.R."/>
            <person name="Flanigan M.J."/>
            <person name="Edwards N.J."/>
            <person name="Bolanos R."/>
            <person name="Fasulo D."/>
            <person name="Halldorsson B.V."/>
            <person name="Hannenhalli S."/>
            <person name="Turner R."/>
            <person name="Yooseph S."/>
            <person name="Lu F."/>
            <person name="Nusskern D.R."/>
            <person name="Shue B.C."/>
            <person name="Zheng X.H."/>
            <person name="Zhong F."/>
            <person name="Delcher A.L."/>
            <person name="Huson D.H."/>
            <person name="Kravitz S.A."/>
            <person name="Mouchard L."/>
            <person name="Reinert K."/>
            <person name="Remington K.A."/>
            <person name="Clark A.G."/>
            <person name="Waterman M.S."/>
            <person name="Eichler E.E."/>
            <person name="Adams M.D."/>
            <person name="Hunkapiller M.W."/>
            <person name="Myers E.W."/>
            <person name="Venter J.C."/>
        </authorList>
    </citation>
    <scope>NUCLEOTIDE SEQUENCE</scope>
</reference>
<protein>
    <submittedName>
        <fullName evidence="3">HCG2038564</fullName>
    </submittedName>
    <submittedName>
        <fullName evidence="2">LOC388906 protein</fullName>
    </submittedName>
</protein>
<feature type="compositionally biased region" description="Basic residues" evidence="1">
    <location>
        <begin position="9"/>
        <end position="20"/>
    </location>
</feature>
<feature type="compositionally biased region" description="Low complexity" evidence="1">
    <location>
        <begin position="149"/>
        <end position="158"/>
    </location>
</feature>
<dbReference type="EMBL" id="CH471095">
    <property type="protein sequence ID" value="EAW60499.1"/>
    <property type="molecule type" value="Genomic_DNA"/>
</dbReference>
<accession>Q8IXR4</accession>
<feature type="region of interest" description="Disordered" evidence="1">
    <location>
        <begin position="1"/>
        <end position="95"/>
    </location>
</feature>
<gene>
    <name evidence="2" type="primary">LOC388906</name>
    <name evidence="3" type="ORF">hCG_2038564</name>
</gene>
<reference evidence="2" key="2">
    <citation type="journal article" date="2004" name="Genome Res.">
        <title>The status, quality, and expansion of the NIH full-length cDNA project: the Mammalian Gene Collection (MGC).</title>
        <authorList>
            <consortium name="The MGC Project Team"/>
            <person name="Gerhard D.S."/>
            <person name="Wagner L."/>
            <person name="Feingold E.A."/>
            <person name="Shenmen C.M."/>
            <person name="Grouse L.H."/>
            <person name="Schuler G."/>
            <person name="Klein S.L."/>
            <person name="Old S."/>
            <person name="Rasooly R."/>
            <person name="Good P."/>
            <person name="Guyer M."/>
            <person name="Peck A.M."/>
            <person name="Derge J.G."/>
            <person name="Lipman D."/>
            <person name="Collins F.S."/>
            <person name="Jang W."/>
            <person name="Sherry S."/>
            <person name="Feolo M."/>
            <person name="Misquitta L."/>
            <person name="Lee E."/>
            <person name="Rotmistrovsky K."/>
            <person name="Greenhut S.F."/>
            <person name="Schaefer C.F."/>
            <person name="Buetow K."/>
            <person name="Bonner T.I."/>
            <person name="Haussler D."/>
            <person name="Kent J."/>
            <person name="Kiekhaus M."/>
            <person name="Furey T."/>
            <person name="Brent M."/>
            <person name="Prange C."/>
            <person name="Schreiber K."/>
            <person name="Shapiro N."/>
            <person name="Bhat N.K."/>
            <person name="Hopkins R.F."/>
            <person name="Hsie F."/>
            <person name="Driscoll T."/>
            <person name="Soares M.B."/>
            <person name="Casavant T.L."/>
            <person name="Scheetz T.E."/>
            <person name="Brown-stein M.J."/>
            <person name="Usdin T.B."/>
            <person name="Toshiyuki S."/>
            <person name="Carninci P."/>
            <person name="Piao Y."/>
            <person name="Dudekula D.B."/>
            <person name="Ko M.S."/>
            <person name="Kawakami K."/>
            <person name="Suzuki Y."/>
            <person name="Sugano S."/>
            <person name="Gruber C.E."/>
            <person name="Smith M.R."/>
            <person name="Simmons B."/>
            <person name="Moore T."/>
            <person name="Waterman R."/>
            <person name="Johnson S.L."/>
            <person name="Ruan Y."/>
            <person name="Wei C.L."/>
            <person name="Mathavan S."/>
            <person name="Gunaratne P.H."/>
            <person name="Wu J."/>
            <person name="Garcia A.M."/>
            <person name="Hulyk S.W."/>
            <person name="Fuh E."/>
            <person name="Yuan Y."/>
            <person name="Sneed A."/>
            <person name="Kowis C."/>
            <person name="Hodgson A."/>
            <person name="Muzny D.M."/>
            <person name="McPherson J."/>
            <person name="Gibbs R.A."/>
            <person name="Fahey J."/>
            <person name="Helton E."/>
            <person name="Ketteman M."/>
            <person name="Madan A."/>
            <person name="Rodrigues S."/>
            <person name="Sanchez A."/>
            <person name="Whiting M."/>
            <person name="Madari A."/>
            <person name="Young A.C."/>
            <person name="Wetherby K.D."/>
            <person name="Granite S.J."/>
            <person name="Kwong P.N."/>
            <person name="Brinkley C.P."/>
            <person name="Pearson R.L."/>
            <person name="Bouffard G.G."/>
            <person name="Blakesly R.W."/>
            <person name="Green E.D."/>
            <person name="Dickson M.C."/>
            <person name="Rodriguez A.C."/>
            <person name="Grimwood J."/>
            <person name="Schmutz J."/>
            <person name="Myers R.M."/>
            <person name="Butterfield Y.S."/>
            <person name="Griffith M."/>
            <person name="Griffith O.L."/>
            <person name="Krzywinski M.I."/>
            <person name="Liao N."/>
            <person name="Morin R."/>
            <person name="Morrin R."/>
            <person name="Palmquist D."/>
            <person name="Petrescu A.S."/>
            <person name="Skalska U."/>
            <person name="Smailus D.E."/>
            <person name="Stott J.M."/>
            <person name="Schnerch A."/>
            <person name="Schein J.E."/>
            <person name="Jones S.J."/>
            <person name="Holt R.A."/>
            <person name="Baross A."/>
            <person name="Marra M.A."/>
            <person name="Clifton S."/>
            <person name="Makowski K.A."/>
            <person name="Bosak S."/>
            <person name="Malek J."/>
        </authorList>
    </citation>
    <scope>NUCLEOTIDE SEQUENCE [LARGE SCALE MRNA]</scope>
    <source>
        <tissue evidence="2">Skin</tissue>
    </source>
</reference>
<feature type="non-terminal residue" evidence="2">
    <location>
        <position position="1"/>
    </location>
</feature>
<name>Q8IXR4_HUMAN</name>